<dbReference type="CDD" id="cd15873">
    <property type="entry name" value="R-SNARE_STXBP5_6"/>
    <property type="match status" value="1"/>
</dbReference>
<evidence type="ECO:0000313" key="9">
    <source>
        <dbReference type="EMBL" id="KAG0024854.1"/>
    </source>
</evidence>
<dbReference type="Gene3D" id="2.130.10.10">
    <property type="entry name" value="YVTN repeat-like/Quinoprotein amine dehydrogenase"/>
    <property type="match status" value="2"/>
</dbReference>
<feature type="compositionally biased region" description="Low complexity" evidence="7">
    <location>
        <begin position="874"/>
        <end position="889"/>
    </location>
</feature>
<comment type="similarity">
    <text evidence="2">Belongs to the WD repeat L(2)GL family.</text>
</comment>
<dbReference type="AlphaFoldDB" id="A0A9P6N6Z0"/>
<dbReference type="OrthoDB" id="19944at2759"/>
<protein>
    <recommendedName>
        <fullName evidence="8">V-SNARE coiled-coil homology domain-containing protein</fullName>
    </recommendedName>
</protein>
<dbReference type="GO" id="GO:0005096">
    <property type="term" value="F:GTPase activator activity"/>
    <property type="evidence" value="ECO:0007669"/>
    <property type="project" value="TreeGrafter"/>
</dbReference>
<dbReference type="PROSITE" id="PS50892">
    <property type="entry name" value="V_SNARE"/>
    <property type="match status" value="1"/>
</dbReference>
<feature type="region of interest" description="Disordered" evidence="7">
    <location>
        <begin position="871"/>
        <end position="944"/>
    </location>
</feature>
<keyword evidence="10" id="KW-1185">Reference proteome</keyword>
<feature type="region of interest" description="Disordered" evidence="7">
    <location>
        <begin position="605"/>
        <end position="624"/>
    </location>
</feature>
<dbReference type="Proteomes" id="UP000703661">
    <property type="component" value="Unassembled WGS sequence"/>
</dbReference>
<evidence type="ECO:0000256" key="3">
    <source>
        <dbReference type="ARBA" id="ARBA00022483"/>
    </source>
</evidence>
<evidence type="ECO:0000256" key="6">
    <source>
        <dbReference type="PROSITE-ProRule" id="PRU00290"/>
    </source>
</evidence>
<comment type="caution">
    <text evidence="9">The sequence shown here is derived from an EMBL/GenBank/DDBJ whole genome shotgun (WGS) entry which is preliminary data.</text>
</comment>
<dbReference type="SUPFAM" id="SSF58038">
    <property type="entry name" value="SNARE fusion complex"/>
    <property type="match status" value="1"/>
</dbReference>
<evidence type="ECO:0000256" key="1">
    <source>
        <dbReference type="ARBA" id="ARBA00004496"/>
    </source>
</evidence>
<sequence length="1253" mass="137613">MTGAPDVAGYLELTGAVSVKMMVFQPGVPVLIVVDAKNAITVFDLIKRRHIFVRNARNIVTCIELLPGSNWLFHGLKDGTIDVFDVYKGQAVSYRIPNILPEGKKHSLVVSIKTHPTDNNQLLIAYNTGVVLWNLKQKAVMHTYIYEIPPGAMGGIVPGNGMPGMNESRYPYATVIAWRPDGQGFVSGYDDGCIVFWDVKQERPILARTIYEVQVNIPGIRPVYERNASQSMPIYQLSWCLQENREDSALIVAGGANQPGVYALNVFDFPSKSDYSCPRRHHTVTTESDILDFIVIPRDSPWFNGSLDPVSIVILTDHGGIKAFSFDATHTPQTIPSTLLFADPSLVLAKTYGQLPQEIYDRLVYGLSSSQKFAHPFRIPLRGVRLAQCDESRLCRDILVTAHSDLSVRFWEGASLRPLHHLTVELKQLFFKNRGEIAFLEFSVFSQVLAVGFSNGSWVYCKLSWNGDLSRQSSVTGVVREDPVNEALSPNFQKAMHLNNHDGLVGTEDPYSIPGSPTQQYSPAPHQPMNEPRETLPMYSPNDGQDRRDAAPMPHQDQYIVSPMPQHIQDHHDAQPVSPQEIPIVSVQPPDPLTLDNRECPSEGINHEPSYCEQAPSPSLPPRPEFVGSPSLPPCPEFVESPSLPPRPEFVEVSLPNGSEFLSVFKSGTHMGRINQIAVSGCGLVAVSDELYSLSITDTVTGRVLHVEDLKVVMLDRDKGSLLHPNDGQSDARSIQSDSRSAYSDTRSNNSDARSTQSDAHSTNLDAPEVSSHVRIEPNEFQRVGVVITSLEFVVSTTSEQDKVPSLLLVAGSSDGIYMIFSISGDDSPPMQPQTRQVKKVETFQTKERCLSVHTSIVNVISPSENTATAAMRSTTSISSESSAVTSHTDPTSLSPHAGGPDSFNYRVVSPPLSPKQNLGDGLGHVPSARSSNADVSSAEGGSTHMSPIYSSWKEAQGKLMSMAQQRLQYFICVSQYTIRVHMNCTSRRIHKIDLTLANENEQGVGGLSSRTGRIMAANVVHHGEAACILCLTESGRILLFSIPKLELIPLPVPNGELYLPILLEPERLRESIIHSDGRIFVPILKYEFRMYSLWGHDRWVHTPQGLVQEQSAESSNYVQLYDHGVQIPPRPPTPVAPGTVAGWFGFGGAAPEVPSQRELDEVLGGANYRPENPILKRAGFEGRPQGPHGDGVTASSGVSAVLGDTLQGLDERGKKLQDLGRKTEDMSAASNSFLDAAKALNDKNANKKWYEF</sequence>
<evidence type="ECO:0000256" key="5">
    <source>
        <dbReference type="PROSITE-ProRule" id="PRU00221"/>
    </source>
</evidence>
<dbReference type="GO" id="GO:0006893">
    <property type="term" value="P:Golgi to plasma membrane transport"/>
    <property type="evidence" value="ECO:0007669"/>
    <property type="project" value="TreeGrafter"/>
</dbReference>
<dbReference type="GO" id="GO:0005737">
    <property type="term" value="C:cytoplasm"/>
    <property type="evidence" value="ECO:0007669"/>
    <property type="project" value="UniProtKB-SubCell"/>
</dbReference>
<keyword evidence="3" id="KW-0268">Exocytosis</keyword>
<dbReference type="InterPro" id="IPR001680">
    <property type="entry name" value="WD40_rpt"/>
</dbReference>
<organism evidence="9 10">
    <name type="scientific">Entomortierella chlamydospora</name>
    <dbReference type="NCBI Taxonomy" id="101097"/>
    <lineage>
        <taxon>Eukaryota</taxon>
        <taxon>Fungi</taxon>
        <taxon>Fungi incertae sedis</taxon>
        <taxon>Mucoromycota</taxon>
        <taxon>Mortierellomycotina</taxon>
        <taxon>Mortierellomycetes</taxon>
        <taxon>Mortierellales</taxon>
        <taxon>Mortierellaceae</taxon>
        <taxon>Entomortierella</taxon>
    </lineage>
</organism>
<dbReference type="InterPro" id="IPR042855">
    <property type="entry name" value="V_SNARE_CC"/>
</dbReference>
<dbReference type="GO" id="GO:0045159">
    <property type="term" value="F:myosin II binding"/>
    <property type="evidence" value="ECO:0007669"/>
    <property type="project" value="TreeGrafter"/>
</dbReference>
<feature type="region of interest" description="Disordered" evidence="7">
    <location>
        <begin position="720"/>
        <end position="772"/>
    </location>
</feature>
<reference evidence="9" key="1">
    <citation type="journal article" date="2020" name="Fungal Divers.">
        <title>Resolving the Mortierellaceae phylogeny through synthesis of multi-gene phylogenetics and phylogenomics.</title>
        <authorList>
            <person name="Vandepol N."/>
            <person name="Liber J."/>
            <person name="Desiro A."/>
            <person name="Na H."/>
            <person name="Kennedy M."/>
            <person name="Barry K."/>
            <person name="Grigoriev I.V."/>
            <person name="Miller A.N."/>
            <person name="O'Donnell K."/>
            <person name="Stajich J.E."/>
            <person name="Bonito G."/>
        </authorList>
    </citation>
    <scope>NUCLEOTIDE SEQUENCE</scope>
    <source>
        <strain evidence="9">NRRL 2769</strain>
    </source>
</reference>
<comment type="subcellular location">
    <subcellularLocation>
        <location evidence="1">Cytoplasm</location>
    </subcellularLocation>
</comment>
<dbReference type="EMBL" id="JAAAID010000002">
    <property type="protein sequence ID" value="KAG0024854.1"/>
    <property type="molecule type" value="Genomic_DNA"/>
</dbReference>
<gene>
    <name evidence="9" type="ORF">BGZ80_003713</name>
</gene>
<evidence type="ECO:0000256" key="2">
    <source>
        <dbReference type="ARBA" id="ARBA00008070"/>
    </source>
</evidence>
<dbReference type="InterPro" id="IPR015943">
    <property type="entry name" value="WD40/YVTN_repeat-like_dom_sf"/>
</dbReference>
<dbReference type="Gene3D" id="1.20.5.110">
    <property type="match status" value="1"/>
</dbReference>
<dbReference type="GO" id="GO:0006887">
    <property type="term" value="P:exocytosis"/>
    <property type="evidence" value="ECO:0007669"/>
    <property type="project" value="UniProtKB-KW"/>
</dbReference>
<feature type="compositionally biased region" description="Polar residues" evidence="7">
    <location>
        <begin position="929"/>
        <end position="944"/>
    </location>
</feature>
<dbReference type="GO" id="GO:0019905">
    <property type="term" value="F:syntaxin binding"/>
    <property type="evidence" value="ECO:0007669"/>
    <property type="project" value="TreeGrafter"/>
</dbReference>
<accession>A0A9P6N6Z0</accession>
<keyword evidence="4" id="KW-0963">Cytoplasm</keyword>
<dbReference type="PANTHER" id="PTHR10241:SF25">
    <property type="entry name" value="TOMOSYN, ISOFORM C"/>
    <property type="match status" value="1"/>
</dbReference>
<proteinExistence type="inferred from homology"/>
<evidence type="ECO:0000259" key="8">
    <source>
        <dbReference type="PROSITE" id="PS50892"/>
    </source>
</evidence>
<feature type="repeat" description="WD" evidence="5">
    <location>
        <begin position="176"/>
        <end position="207"/>
    </location>
</feature>
<dbReference type="PANTHER" id="PTHR10241">
    <property type="entry name" value="LETHAL 2 GIANT LARVAE PROTEIN"/>
    <property type="match status" value="1"/>
</dbReference>
<evidence type="ECO:0000313" key="10">
    <source>
        <dbReference type="Proteomes" id="UP000703661"/>
    </source>
</evidence>
<dbReference type="Pfam" id="PF08596">
    <property type="entry name" value="Lgl_C"/>
    <property type="match status" value="1"/>
</dbReference>
<feature type="domain" description="V-SNARE coiled-coil homology" evidence="8">
    <location>
        <begin position="1188"/>
        <end position="1252"/>
    </location>
</feature>
<name>A0A9P6N6Z0_9FUNG</name>
<feature type="compositionally biased region" description="Polar residues" evidence="7">
    <location>
        <begin position="727"/>
        <end position="765"/>
    </location>
</feature>
<dbReference type="SUPFAM" id="SSF50978">
    <property type="entry name" value="WD40 repeat-like"/>
    <property type="match status" value="2"/>
</dbReference>
<evidence type="ECO:0000256" key="7">
    <source>
        <dbReference type="SAM" id="MobiDB-lite"/>
    </source>
</evidence>
<keyword evidence="5" id="KW-0853">WD repeat</keyword>
<dbReference type="GO" id="GO:0005886">
    <property type="term" value="C:plasma membrane"/>
    <property type="evidence" value="ECO:0007669"/>
    <property type="project" value="TreeGrafter"/>
</dbReference>
<dbReference type="InterPro" id="IPR036322">
    <property type="entry name" value="WD40_repeat_dom_sf"/>
</dbReference>
<keyword evidence="6" id="KW-0175">Coiled coil</keyword>
<evidence type="ECO:0000256" key="4">
    <source>
        <dbReference type="ARBA" id="ARBA00022490"/>
    </source>
</evidence>
<feature type="region of interest" description="Disordered" evidence="7">
    <location>
        <begin position="501"/>
        <end position="551"/>
    </location>
</feature>
<dbReference type="PROSITE" id="PS50082">
    <property type="entry name" value="WD_REPEATS_2"/>
    <property type="match status" value="1"/>
</dbReference>
<dbReference type="InterPro" id="IPR013905">
    <property type="entry name" value="Lgl_C_dom"/>
</dbReference>
<dbReference type="SMART" id="SM00320">
    <property type="entry name" value="WD40"/>
    <property type="match status" value="5"/>
</dbReference>